<evidence type="ECO:0000256" key="7">
    <source>
        <dbReference type="HAMAP-Rule" id="MF_02065"/>
    </source>
</evidence>
<dbReference type="GO" id="GO:0009252">
    <property type="term" value="P:peptidoglycan biosynthetic process"/>
    <property type="evidence" value="ECO:0007669"/>
    <property type="project" value="UniProtKB-UniRule"/>
</dbReference>
<dbReference type="GO" id="GO:0005886">
    <property type="term" value="C:plasma membrane"/>
    <property type="evidence" value="ECO:0007669"/>
    <property type="project" value="UniProtKB-SubCell"/>
</dbReference>
<dbReference type="GO" id="GO:0008932">
    <property type="term" value="F:lytic endotransglycosylase activity"/>
    <property type="evidence" value="ECO:0007669"/>
    <property type="project" value="UniProtKB-UniRule"/>
</dbReference>
<evidence type="ECO:0000256" key="5">
    <source>
        <dbReference type="ARBA" id="ARBA00023239"/>
    </source>
</evidence>
<dbReference type="PANTHER" id="PTHR30518:SF2">
    <property type="entry name" value="ENDOLYTIC MUREIN TRANSGLYCOSYLASE"/>
    <property type="match status" value="1"/>
</dbReference>
<dbReference type="RefSeq" id="WP_206655509.1">
    <property type="nucleotide sequence ID" value="NZ_CP071182.1"/>
</dbReference>
<evidence type="ECO:0000256" key="4">
    <source>
        <dbReference type="ARBA" id="ARBA00023136"/>
    </source>
</evidence>
<dbReference type="PANTHER" id="PTHR30518">
    <property type="entry name" value="ENDOLYTIC MUREIN TRANSGLYCOSYLASE"/>
    <property type="match status" value="1"/>
</dbReference>
<comment type="function">
    <text evidence="7">Functions as a peptidoglycan terminase that cleaves nascent peptidoglycan strands endolytically to terminate their elongation.</text>
</comment>
<dbReference type="Gene3D" id="3.30.160.60">
    <property type="entry name" value="Classic Zinc Finger"/>
    <property type="match status" value="1"/>
</dbReference>
<gene>
    <name evidence="7 8" type="primary">mltG</name>
    <name evidence="8" type="ORF">JZ786_16670</name>
</gene>
<keyword evidence="4 7" id="KW-0472">Membrane</keyword>
<dbReference type="NCBIfam" id="TIGR00247">
    <property type="entry name" value="endolytic transglycosylase MltG"/>
    <property type="match status" value="1"/>
</dbReference>
<reference evidence="8 9" key="1">
    <citation type="submission" date="2021-02" db="EMBL/GenBank/DDBJ databases">
        <title>Alicyclobacillus curvatus sp. nov. and Alicyclobacillus mengziensis sp. nov., two acidophilic bacteria isolated from acid mine drainage.</title>
        <authorList>
            <person name="Huang Y."/>
        </authorList>
    </citation>
    <scope>NUCLEOTIDE SEQUENCE [LARGE SCALE GENOMIC DNA]</scope>
    <source>
        <strain evidence="8 9">S30H14</strain>
    </source>
</reference>
<keyword evidence="9" id="KW-1185">Reference proteome</keyword>
<dbReference type="EC" id="4.2.2.29" evidence="7"/>
<keyword evidence="6 7" id="KW-0961">Cell wall biogenesis/degradation</keyword>
<proteinExistence type="inferred from homology"/>
<dbReference type="EMBL" id="CP071182">
    <property type="protein sequence ID" value="QSO46139.1"/>
    <property type="molecule type" value="Genomic_DNA"/>
</dbReference>
<comment type="catalytic activity">
    <reaction evidence="7">
        <text>a peptidoglycan chain = a peptidoglycan chain with N-acetyl-1,6-anhydromuramyl-[peptide] at the reducing end + a peptidoglycan chain with N-acetylglucosamine at the non-reducing end.</text>
        <dbReference type="EC" id="4.2.2.29"/>
    </reaction>
</comment>
<comment type="similarity">
    <text evidence="7">Belongs to the transglycosylase MltG family.</text>
</comment>
<dbReference type="CDD" id="cd08010">
    <property type="entry name" value="MltG_like"/>
    <property type="match status" value="1"/>
</dbReference>
<protein>
    <recommendedName>
        <fullName evidence="7">Endolytic murein transglycosylase</fullName>
        <ecNumber evidence="7">4.2.2.29</ecNumber>
    </recommendedName>
    <alternativeName>
        <fullName evidence="7">Peptidoglycan lytic transglycosylase</fullName>
    </alternativeName>
    <alternativeName>
        <fullName evidence="7">Peptidoglycan polymerization terminase</fullName>
    </alternativeName>
</protein>
<dbReference type="AlphaFoldDB" id="A0A9X7VWX0"/>
<evidence type="ECO:0000256" key="6">
    <source>
        <dbReference type="ARBA" id="ARBA00023316"/>
    </source>
</evidence>
<dbReference type="InterPro" id="IPR003770">
    <property type="entry name" value="MLTG-like"/>
</dbReference>
<organism evidence="8 9">
    <name type="scientific">Alicyclobacillus mengziensis</name>
    <dbReference type="NCBI Taxonomy" id="2931921"/>
    <lineage>
        <taxon>Bacteria</taxon>
        <taxon>Bacillati</taxon>
        <taxon>Bacillota</taxon>
        <taxon>Bacilli</taxon>
        <taxon>Bacillales</taxon>
        <taxon>Alicyclobacillaceae</taxon>
        <taxon>Alicyclobacillus</taxon>
    </lineage>
</organism>
<comment type="subcellular location">
    <subcellularLocation>
        <location evidence="7">Cell membrane</location>
        <topology evidence="7">Single-pass membrane protein</topology>
    </subcellularLocation>
</comment>
<keyword evidence="5 7" id="KW-0456">Lyase</keyword>
<dbReference type="Gene3D" id="3.30.1490.480">
    <property type="entry name" value="Endolytic murein transglycosylase"/>
    <property type="match status" value="2"/>
</dbReference>
<dbReference type="Pfam" id="PF02618">
    <property type="entry name" value="YceG"/>
    <property type="match status" value="1"/>
</dbReference>
<evidence type="ECO:0000256" key="1">
    <source>
        <dbReference type="ARBA" id="ARBA00022475"/>
    </source>
</evidence>
<name>A0A9X7VWX0_9BACL</name>
<evidence type="ECO:0000313" key="9">
    <source>
        <dbReference type="Proteomes" id="UP000663505"/>
    </source>
</evidence>
<feature type="transmembrane region" description="Helical" evidence="7">
    <location>
        <begin position="12"/>
        <end position="34"/>
    </location>
</feature>
<evidence type="ECO:0000256" key="3">
    <source>
        <dbReference type="ARBA" id="ARBA00022989"/>
    </source>
</evidence>
<accession>A0A9X7VWX0</accession>
<evidence type="ECO:0000256" key="2">
    <source>
        <dbReference type="ARBA" id="ARBA00022692"/>
    </source>
</evidence>
<evidence type="ECO:0000313" key="8">
    <source>
        <dbReference type="EMBL" id="QSO46139.1"/>
    </source>
</evidence>
<dbReference type="Proteomes" id="UP000663505">
    <property type="component" value="Chromosome"/>
</dbReference>
<dbReference type="GO" id="GO:0071555">
    <property type="term" value="P:cell wall organization"/>
    <property type="evidence" value="ECO:0007669"/>
    <property type="project" value="UniProtKB-KW"/>
</dbReference>
<feature type="site" description="Important for catalytic activity" evidence="7">
    <location>
        <position position="235"/>
    </location>
</feature>
<dbReference type="HAMAP" id="MF_02065">
    <property type="entry name" value="MltG"/>
    <property type="match status" value="1"/>
</dbReference>
<sequence length="357" mass="39616">MSKRKWHSSLRLVITVSAVFAVAVIVIGGFWTYFQYQSPVSVETGPARVVIERGESVTEIGQQLQQAGLIKNASVFRWYIRLSHAGGSIQAGMYDIPAGARLPDIVSKFRRGDVVPNTVKVTVPEGYTVADIAARLETHHICSKQAFLTAEQQGTFTESFVSLLPRNKDIKYRFEGYLFPDTYEFVKGESAQDVINTMLQDFQHHIDAANVMTALKKQGETLPTLITEASLIEKEALAESDGPLIASVIQNRLKKKMKLQIDATIQYILGHRDIVTEKDLKVKDSYNTYLHYGLPPGPIASPGMTSIMAALHPAKTTYLYYVAKYDGSGTSYFSSTEAQHLRNVNQSEANLKRHGGP</sequence>
<dbReference type="KEGG" id="afx:JZ786_16670"/>
<keyword evidence="3 7" id="KW-1133">Transmembrane helix</keyword>
<keyword evidence="2 7" id="KW-0812">Transmembrane</keyword>
<keyword evidence="1 7" id="KW-1003">Cell membrane</keyword>